<dbReference type="Gene3D" id="6.10.250.2430">
    <property type="match status" value="1"/>
</dbReference>
<keyword evidence="2 6" id="KW-0805">Transcription regulation</keyword>
<dbReference type="GO" id="GO:0005634">
    <property type="term" value="C:nucleus"/>
    <property type="evidence" value="ECO:0007669"/>
    <property type="project" value="UniProtKB-SubCell"/>
</dbReference>
<dbReference type="AlphaFoldDB" id="A0A6A2XWG7"/>
<dbReference type="EMBL" id="VEPZ02001419">
    <property type="protein sequence ID" value="KAE8674360.1"/>
    <property type="molecule type" value="Genomic_DNA"/>
</dbReference>
<dbReference type="SMART" id="SM00521">
    <property type="entry name" value="CBF"/>
    <property type="match status" value="1"/>
</dbReference>
<dbReference type="GO" id="GO:0003677">
    <property type="term" value="F:DNA binding"/>
    <property type="evidence" value="ECO:0007669"/>
    <property type="project" value="UniProtKB-KW"/>
</dbReference>
<comment type="subunit">
    <text evidence="6">Heterotrimer.</text>
</comment>
<proteinExistence type="inferred from homology"/>
<gene>
    <name evidence="8" type="ORF">F3Y22_tig00111758pilonHSYRG00214</name>
</gene>
<keyword evidence="5 6" id="KW-0539">Nucleus</keyword>
<dbReference type="PROSITE" id="PS51152">
    <property type="entry name" value="NFYA_HAP2_2"/>
    <property type="match status" value="1"/>
</dbReference>
<comment type="function">
    <text evidence="6">Component of the sequence-specific heterotrimeric transcription factor (NF-Y) which specifically recognizes a 5'-CCAAT-3' box motif found in the promoters of its target genes.</text>
</comment>
<evidence type="ECO:0000256" key="1">
    <source>
        <dbReference type="ARBA" id="ARBA00004123"/>
    </source>
</evidence>
<reference evidence="8" key="1">
    <citation type="submission" date="2019-09" db="EMBL/GenBank/DDBJ databases">
        <title>Draft genome information of white flower Hibiscus syriacus.</title>
        <authorList>
            <person name="Kim Y.-M."/>
        </authorList>
    </citation>
    <scope>NUCLEOTIDE SEQUENCE [LARGE SCALE GENOMIC DNA]</scope>
    <source>
        <strain evidence="8">YM2019G1</strain>
    </source>
</reference>
<protein>
    <recommendedName>
        <fullName evidence="6">Nuclear transcription factor Y subunit</fullName>
    </recommendedName>
</protein>
<evidence type="ECO:0000256" key="6">
    <source>
        <dbReference type="RuleBase" id="RU367155"/>
    </source>
</evidence>
<dbReference type="GO" id="GO:0003700">
    <property type="term" value="F:DNA-binding transcription factor activity"/>
    <property type="evidence" value="ECO:0007669"/>
    <property type="project" value="UniProtKB-UniRule"/>
</dbReference>
<evidence type="ECO:0000313" key="9">
    <source>
        <dbReference type="Proteomes" id="UP000436088"/>
    </source>
</evidence>
<evidence type="ECO:0000256" key="3">
    <source>
        <dbReference type="ARBA" id="ARBA00023125"/>
    </source>
</evidence>
<evidence type="ECO:0000256" key="2">
    <source>
        <dbReference type="ARBA" id="ARBA00023015"/>
    </source>
</evidence>
<evidence type="ECO:0000256" key="7">
    <source>
        <dbReference type="SAM" id="MobiDB-lite"/>
    </source>
</evidence>
<evidence type="ECO:0000256" key="5">
    <source>
        <dbReference type="ARBA" id="ARBA00023242"/>
    </source>
</evidence>
<evidence type="ECO:0000313" key="8">
    <source>
        <dbReference type="EMBL" id="KAE8674360.1"/>
    </source>
</evidence>
<dbReference type="Proteomes" id="UP000436088">
    <property type="component" value="Unassembled WGS sequence"/>
</dbReference>
<dbReference type="PRINTS" id="PR00616">
    <property type="entry name" value="CCAATSUBUNTB"/>
</dbReference>
<comment type="subcellular location">
    <subcellularLocation>
        <location evidence="1 6">Nucleus</location>
    </subcellularLocation>
</comment>
<keyword evidence="4 6" id="KW-0804">Transcription</keyword>
<comment type="caution">
    <text evidence="8">The sequence shown here is derived from an EMBL/GenBank/DDBJ whole genome shotgun (WGS) entry which is preliminary data.</text>
</comment>
<name>A0A6A2XWG7_HIBSY</name>
<keyword evidence="9" id="KW-1185">Reference proteome</keyword>
<sequence>MCVIVAVGGPSLEVNTVAPNSVHPKSEWTAGEDEPIYVNPKQYHGILRRRHYRAKLEAQNKFIKAQKPYVHESRHRHALNRVRGSGGHSLSKKKLQQSDVNCTNRKNSRLEFDAKYSCSSTSCSDISSASHHNGNFHLPKHGFSNVPPRAGSMCVGTRHGTSVVL</sequence>
<dbReference type="Pfam" id="PF02045">
    <property type="entry name" value="CBFB_NFYA"/>
    <property type="match status" value="1"/>
</dbReference>
<dbReference type="InterPro" id="IPR001289">
    <property type="entry name" value="NFYA"/>
</dbReference>
<comment type="similarity">
    <text evidence="6">Belongs to the NFYA/HAP2 subunit family.</text>
</comment>
<organism evidence="8 9">
    <name type="scientific">Hibiscus syriacus</name>
    <name type="common">Rose of Sharon</name>
    <dbReference type="NCBI Taxonomy" id="106335"/>
    <lineage>
        <taxon>Eukaryota</taxon>
        <taxon>Viridiplantae</taxon>
        <taxon>Streptophyta</taxon>
        <taxon>Embryophyta</taxon>
        <taxon>Tracheophyta</taxon>
        <taxon>Spermatophyta</taxon>
        <taxon>Magnoliopsida</taxon>
        <taxon>eudicotyledons</taxon>
        <taxon>Gunneridae</taxon>
        <taxon>Pentapetalae</taxon>
        <taxon>rosids</taxon>
        <taxon>malvids</taxon>
        <taxon>Malvales</taxon>
        <taxon>Malvaceae</taxon>
        <taxon>Malvoideae</taxon>
        <taxon>Hibiscus</taxon>
    </lineage>
</organism>
<keyword evidence="3 6" id="KW-0238">DNA-binding</keyword>
<evidence type="ECO:0000256" key="4">
    <source>
        <dbReference type="ARBA" id="ARBA00023163"/>
    </source>
</evidence>
<accession>A0A6A2XWG7</accession>
<dbReference type="PANTHER" id="PTHR12632">
    <property type="entry name" value="TRANSCRIPTION FACTOR NF-Y ALPHA-RELATED"/>
    <property type="match status" value="1"/>
</dbReference>
<feature type="region of interest" description="Disordered" evidence="7">
    <location>
        <begin position="82"/>
        <end position="101"/>
    </location>
</feature>